<feature type="chain" id="PRO_5015174521" description="Nodule Cysteine-Rich (NCR) secreted peptide" evidence="1">
    <location>
        <begin position="22"/>
        <end position="61"/>
    </location>
</feature>
<dbReference type="EMBL" id="GGEC01089542">
    <property type="protein sequence ID" value="MBX70026.1"/>
    <property type="molecule type" value="Transcribed_RNA"/>
</dbReference>
<name>A0A2P2QSP8_RHIMU</name>
<evidence type="ECO:0008006" key="3">
    <source>
        <dbReference type="Google" id="ProtNLM"/>
    </source>
</evidence>
<sequence length="61" mass="7174">MFRSLISLSKILISFLSNLLFFNFLSNFPSEYVNCVFDFKCKRRDCILDNITACLFHEKGL</sequence>
<accession>A0A2P2QSP8</accession>
<dbReference type="AlphaFoldDB" id="A0A2P2QSP8"/>
<reference evidence="2" key="1">
    <citation type="submission" date="2018-02" db="EMBL/GenBank/DDBJ databases">
        <title>Rhizophora mucronata_Transcriptome.</title>
        <authorList>
            <person name="Meera S.P."/>
            <person name="Sreeshan A."/>
            <person name="Augustine A."/>
        </authorList>
    </citation>
    <scope>NUCLEOTIDE SEQUENCE</scope>
    <source>
        <tissue evidence="2">Leaf</tissue>
    </source>
</reference>
<proteinExistence type="predicted"/>
<evidence type="ECO:0000256" key="1">
    <source>
        <dbReference type="SAM" id="SignalP"/>
    </source>
</evidence>
<feature type="signal peptide" evidence="1">
    <location>
        <begin position="1"/>
        <end position="21"/>
    </location>
</feature>
<keyword evidence="1" id="KW-0732">Signal</keyword>
<protein>
    <recommendedName>
        <fullName evidence="3">Nodule Cysteine-Rich (NCR) secreted peptide</fullName>
    </recommendedName>
</protein>
<evidence type="ECO:0000313" key="2">
    <source>
        <dbReference type="EMBL" id="MBX70026.1"/>
    </source>
</evidence>
<organism evidence="2">
    <name type="scientific">Rhizophora mucronata</name>
    <name type="common">Asiatic mangrove</name>
    <dbReference type="NCBI Taxonomy" id="61149"/>
    <lineage>
        <taxon>Eukaryota</taxon>
        <taxon>Viridiplantae</taxon>
        <taxon>Streptophyta</taxon>
        <taxon>Embryophyta</taxon>
        <taxon>Tracheophyta</taxon>
        <taxon>Spermatophyta</taxon>
        <taxon>Magnoliopsida</taxon>
        <taxon>eudicotyledons</taxon>
        <taxon>Gunneridae</taxon>
        <taxon>Pentapetalae</taxon>
        <taxon>rosids</taxon>
        <taxon>fabids</taxon>
        <taxon>Malpighiales</taxon>
        <taxon>Rhizophoraceae</taxon>
        <taxon>Rhizophora</taxon>
    </lineage>
</organism>